<evidence type="ECO:0000313" key="3">
    <source>
        <dbReference type="Proteomes" id="UP000199144"/>
    </source>
</evidence>
<dbReference type="OrthoDB" id="7874871at2"/>
<dbReference type="EMBL" id="FOTQ01000001">
    <property type="protein sequence ID" value="SFL50294.1"/>
    <property type="molecule type" value="Genomic_DNA"/>
</dbReference>
<dbReference type="RefSeq" id="WP_093090501.1">
    <property type="nucleotide sequence ID" value="NZ_FOTQ01000001.1"/>
</dbReference>
<reference evidence="2 3" key="1">
    <citation type="submission" date="2016-10" db="EMBL/GenBank/DDBJ databases">
        <authorList>
            <person name="de Groot N.N."/>
        </authorList>
    </citation>
    <scope>NUCLEOTIDE SEQUENCE [LARGE SCALE GENOMIC DNA]</scope>
    <source>
        <strain evidence="2 3">DSM 15283</strain>
    </source>
</reference>
<sequence>MSAPVCNSKLQCQRNGLAGTAAFLSAVILGWAGYDVYGAGLSLSAAAMFVTLLAPVWLSVGYVAVMRWQARAVGWVGLAIAAGGTAWGVFVLNGVTRL</sequence>
<name>A0A1I4I7N5_9RHOB</name>
<keyword evidence="1" id="KW-0812">Transmembrane</keyword>
<feature type="transmembrane region" description="Helical" evidence="1">
    <location>
        <begin position="72"/>
        <end position="92"/>
    </location>
</feature>
<keyword evidence="3" id="KW-1185">Reference proteome</keyword>
<feature type="transmembrane region" description="Helical" evidence="1">
    <location>
        <begin position="40"/>
        <end position="65"/>
    </location>
</feature>
<evidence type="ECO:0000256" key="1">
    <source>
        <dbReference type="SAM" id="Phobius"/>
    </source>
</evidence>
<dbReference type="Proteomes" id="UP000199144">
    <property type="component" value="Unassembled WGS sequence"/>
</dbReference>
<gene>
    <name evidence="2" type="ORF">SAMN04488042_101469</name>
</gene>
<keyword evidence="1" id="KW-1133">Transmembrane helix</keyword>
<keyword evidence="1" id="KW-0472">Membrane</keyword>
<feature type="transmembrane region" description="Helical" evidence="1">
    <location>
        <begin position="16"/>
        <end position="34"/>
    </location>
</feature>
<dbReference type="AlphaFoldDB" id="A0A1I4I7N5"/>
<evidence type="ECO:0000313" key="2">
    <source>
        <dbReference type="EMBL" id="SFL50294.1"/>
    </source>
</evidence>
<accession>A0A1I4I7N5</accession>
<organism evidence="2 3">
    <name type="scientific">Shimia aestuarii</name>
    <dbReference type="NCBI Taxonomy" id="254406"/>
    <lineage>
        <taxon>Bacteria</taxon>
        <taxon>Pseudomonadati</taxon>
        <taxon>Pseudomonadota</taxon>
        <taxon>Alphaproteobacteria</taxon>
        <taxon>Rhodobacterales</taxon>
        <taxon>Roseobacteraceae</taxon>
    </lineage>
</organism>
<dbReference type="STRING" id="254406.SAMN04488042_101469"/>
<protein>
    <submittedName>
        <fullName evidence="2">Uncharacterized protein</fullName>
    </submittedName>
</protein>
<proteinExistence type="predicted"/>